<sequence>MKKTKNAIVAANAFSLAEALITLLVICVIAIASAPVITKKHKARINLPHGVYACYWNGDNLVAKYIINGQESDGKVVFDSEEQRYGCEFNPPTNAKNFVATIVGGGGGGAGAGIMTGSRMFTQNTTKTIEEPAYYQFLVAGAGGSGGSVWMRKSNCYNAKTGWACAGTGSPGAVVVSNYKFLPKGTQVNVVIGAGGSGANIGAHAGYDGGDSSVRLNDKDNSTIIAQGGGGGFTMDYNEDPNWLYYKTSYTTSAGSGFVQSNYVSKGNVSRQVGENQQGPIQSAARSGAPGGYAYKGFTINRAKVETHIPTWYEHERIGAYTLDENWNIKTFRKSNAGCTWSVKPSDRLHSTYAMQGGLNALRPYRNSMMTKPFMEEFGISGSENQETPFASGSAGEVDDGACKYYESGIRNGGSGVVAYKYIEVFAGKGGNAGSVLQLPYAEMPQKTLLFPGKGGKGGQGAPNVRKSIGIGGSSYRNNEVTAGSEGQSSYIKNGSHVLQGTGAPMVVPNDDETYSSDYNDAGMPVGGNGILSNVLTNKKTGTGGLGGLFEGNDSIHGATQTMFRNGEAVSGFNNIYGAGAGGGGGTVTVETSSNYSAGNGGQGASGLVFIQW</sequence>
<keyword evidence="1" id="KW-1133">Transmembrane helix</keyword>
<evidence type="ECO:0000259" key="2">
    <source>
        <dbReference type="Pfam" id="PF21722"/>
    </source>
</evidence>
<reference evidence="3" key="2">
    <citation type="journal article" date="2021" name="PeerJ">
        <title>Extensive microbial diversity within the chicken gut microbiome revealed by metagenomics and culture.</title>
        <authorList>
            <person name="Gilroy R."/>
            <person name="Ravi A."/>
            <person name="Getino M."/>
            <person name="Pursley I."/>
            <person name="Horton D.L."/>
            <person name="Alikhan N.F."/>
            <person name="Baker D."/>
            <person name="Gharbi K."/>
            <person name="Hall N."/>
            <person name="Watson M."/>
            <person name="Adriaenssens E.M."/>
            <person name="Foster-Nyarko E."/>
            <person name="Jarju S."/>
            <person name="Secka A."/>
            <person name="Antonio M."/>
            <person name="Oren A."/>
            <person name="Chaudhuri R.R."/>
            <person name="La Ragione R."/>
            <person name="Hildebrand F."/>
            <person name="Pallen M.J."/>
        </authorList>
    </citation>
    <scope>NUCLEOTIDE SEQUENCE</scope>
    <source>
        <strain evidence="3">CHK154-7741</strain>
    </source>
</reference>
<comment type="caution">
    <text evidence="3">The sequence shown here is derived from an EMBL/GenBank/DDBJ whole genome shotgun (WGS) entry which is preliminary data.</text>
</comment>
<dbReference type="Proteomes" id="UP000886748">
    <property type="component" value="Unassembled WGS sequence"/>
</dbReference>
<accession>A0A9D1SS10</accession>
<evidence type="ECO:0000313" key="3">
    <source>
        <dbReference type="EMBL" id="HIU92696.1"/>
    </source>
</evidence>
<dbReference type="EMBL" id="DVOD01000046">
    <property type="protein sequence ID" value="HIU92696.1"/>
    <property type="molecule type" value="Genomic_DNA"/>
</dbReference>
<reference evidence="3" key="1">
    <citation type="submission" date="2020-10" db="EMBL/GenBank/DDBJ databases">
        <authorList>
            <person name="Gilroy R."/>
        </authorList>
    </citation>
    <scope>NUCLEOTIDE SEQUENCE</scope>
    <source>
        <strain evidence="3">CHK154-7741</strain>
    </source>
</reference>
<organism evidence="3 4">
    <name type="scientific">Candidatus Limenecus avicola</name>
    <dbReference type="NCBI Taxonomy" id="2840847"/>
    <lineage>
        <taxon>Bacteria</taxon>
        <taxon>Bacillati</taxon>
        <taxon>Bacillota</taxon>
        <taxon>Clostridia</taxon>
        <taxon>Eubacteriales</taxon>
        <taxon>Clostridiaceae</taxon>
        <taxon>Clostridiaceae incertae sedis</taxon>
        <taxon>Candidatus Limenecus</taxon>
    </lineage>
</organism>
<keyword evidence="1" id="KW-0812">Transmembrane</keyword>
<dbReference type="InterPro" id="IPR049304">
    <property type="entry name" value="Gly_rich_dom"/>
</dbReference>
<dbReference type="AlphaFoldDB" id="A0A9D1SS10"/>
<name>A0A9D1SS10_9CLOT</name>
<feature type="transmembrane region" description="Helical" evidence="1">
    <location>
        <begin position="7"/>
        <end position="32"/>
    </location>
</feature>
<proteinExistence type="predicted"/>
<dbReference type="Pfam" id="PF21722">
    <property type="entry name" value="Gly_rich_2"/>
    <property type="match status" value="1"/>
</dbReference>
<evidence type="ECO:0000313" key="4">
    <source>
        <dbReference type="Proteomes" id="UP000886748"/>
    </source>
</evidence>
<protein>
    <recommendedName>
        <fullName evidence="2">Glycine-rich domain-containing protein</fullName>
    </recommendedName>
</protein>
<gene>
    <name evidence="3" type="ORF">IAD26_06120</name>
</gene>
<evidence type="ECO:0000256" key="1">
    <source>
        <dbReference type="SAM" id="Phobius"/>
    </source>
</evidence>
<keyword evidence="1" id="KW-0472">Membrane</keyword>
<feature type="domain" description="Glycine-rich" evidence="2">
    <location>
        <begin position="126"/>
        <end position="422"/>
    </location>
</feature>